<gene>
    <name evidence="9 11" type="primary">hisC</name>
    <name evidence="11" type="ORF">COB67_12880</name>
</gene>
<dbReference type="InterPro" id="IPR015424">
    <property type="entry name" value="PyrdxlP-dep_Trfase"/>
</dbReference>
<comment type="catalytic activity">
    <reaction evidence="9">
        <text>L-histidinol phosphate + 2-oxoglutarate = 3-(imidazol-4-yl)-2-oxopropyl phosphate + L-glutamate</text>
        <dbReference type="Rhea" id="RHEA:23744"/>
        <dbReference type="ChEBI" id="CHEBI:16810"/>
        <dbReference type="ChEBI" id="CHEBI:29985"/>
        <dbReference type="ChEBI" id="CHEBI:57766"/>
        <dbReference type="ChEBI" id="CHEBI:57980"/>
        <dbReference type="EC" id="2.6.1.9"/>
    </reaction>
</comment>
<dbReference type="Gene3D" id="3.90.1150.10">
    <property type="entry name" value="Aspartate Aminotransferase, domain 1"/>
    <property type="match status" value="1"/>
</dbReference>
<evidence type="ECO:0000256" key="5">
    <source>
        <dbReference type="ARBA" id="ARBA00022605"/>
    </source>
</evidence>
<feature type="modified residue" description="N6-(pyridoxal phosphate)lysine" evidence="9">
    <location>
        <position position="222"/>
    </location>
</feature>
<evidence type="ECO:0000256" key="2">
    <source>
        <dbReference type="ARBA" id="ARBA00007970"/>
    </source>
</evidence>
<evidence type="ECO:0000256" key="1">
    <source>
        <dbReference type="ARBA" id="ARBA00001933"/>
    </source>
</evidence>
<keyword evidence="4 9" id="KW-0032">Aminotransferase</keyword>
<organism evidence="11 12">
    <name type="scientific">SAR324 cluster bacterium</name>
    <dbReference type="NCBI Taxonomy" id="2024889"/>
    <lineage>
        <taxon>Bacteria</taxon>
        <taxon>Deltaproteobacteria</taxon>
        <taxon>SAR324 cluster</taxon>
    </lineage>
</organism>
<protein>
    <recommendedName>
        <fullName evidence="9">Histidinol-phosphate aminotransferase</fullName>
        <ecNumber evidence="9">2.6.1.9</ecNumber>
    </recommendedName>
    <alternativeName>
        <fullName evidence="9">Imidazole acetol-phosphate transaminase</fullName>
    </alternativeName>
</protein>
<reference evidence="12" key="1">
    <citation type="submission" date="2017-08" db="EMBL/GenBank/DDBJ databases">
        <title>A dynamic microbial community with high functional redundancy inhabits the cold, oxic subseafloor aquifer.</title>
        <authorList>
            <person name="Tully B.J."/>
            <person name="Wheat C.G."/>
            <person name="Glazer B.T."/>
            <person name="Huber J.A."/>
        </authorList>
    </citation>
    <scope>NUCLEOTIDE SEQUENCE [LARGE SCALE GENOMIC DNA]</scope>
</reference>
<dbReference type="InterPro" id="IPR015421">
    <property type="entry name" value="PyrdxlP-dep_Trfase_major"/>
</dbReference>
<dbReference type="HAMAP" id="MF_01023">
    <property type="entry name" value="HisC_aminotrans_2"/>
    <property type="match status" value="1"/>
</dbReference>
<dbReference type="InterPro" id="IPR005861">
    <property type="entry name" value="HisP_aminotrans"/>
</dbReference>
<dbReference type="GO" id="GO:0030170">
    <property type="term" value="F:pyridoxal phosphate binding"/>
    <property type="evidence" value="ECO:0007669"/>
    <property type="project" value="InterPro"/>
</dbReference>
<proteinExistence type="inferred from homology"/>
<sequence>MSDIQEYFCPSLRDMAPYSPIEPPDQIAKRLKLPEEEIIKLDANENPYGTAPHVLEALSRGKYYHIYPDPAQVELREAIGQYAGVDPEMVVGGTGADELIDLACRLLIEPGDKVLTFTPTFSYYSHLVTLNKGIFQTCPREPDFSISLEKVKQLDLSGVKLVFLCSPNNPSGNLLEEEILDYFLAQSVIVCVDEAYYEFSRCSFVGKLKKHNNLIILRTFSKCFGLAGLRVGYGLMSRELAAAMMRIKPPYSVNVAAEVALRTCLKYLDSYEQQVVTMIETREWFQEQLAQFSGLNPFPSHSNYILVKATGLEAKEIWKQLEQQGILVRYFNTPQLNSCFRISIGRREQMERLLKALQELLSP</sequence>
<dbReference type="InterPro" id="IPR015422">
    <property type="entry name" value="PyrdxlP-dep_Trfase_small"/>
</dbReference>
<evidence type="ECO:0000256" key="7">
    <source>
        <dbReference type="ARBA" id="ARBA00022898"/>
    </source>
</evidence>
<evidence type="ECO:0000313" key="12">
    <source>
        <dbReference type="Proteomes" id="UP000218113"/>
    </source>
</evidence>
<evidence type="ECO:0000256" key="4">
    <source>
        <dbReference type="ARBA" id="ARBA00022576"/>
    </source>
</evidence>
<evidence type="ECO:0000259" key="10">
    <source>
        <dbReference type="Pfam" id="PF00155"/>
    </source>
</evidence>
<comment type="pathway">
    <text evidence="9">Amino-acid biosynthesis; L-histidine biosynthesis; L-histidine from 5-phospho-alpha-D-ribose 1-diphosphate: step 7/9.</text>
</comment>
<dbReference type="UniPathway" id="UPA00031">
    <property type="reaction ID" value="UER00012"/>
</dbReference>
<dbReference type="EC" id="2.6.1.9" evidence="9"/>
<evidence type="ECO:0000256" key="6">
    <source>
        <dbReference type="ARBA" id="ARBA00022679"/>
    </source>
</evidence>
<dbReference type="CDD" id="cd00609">
    <property type="entry name" value="AAT_like"/>
    <property type="match status" value="1"/>
</dbReference>
<dbReference type="PANTHER" id="PTHR42885">
    <property type="entry name" value="HISTIDINOL-PHOSPHATE AMINOTRANSFERASE-RELATED"/>
    <property type="match status" value="1"/>
</dbReference>
<dbReference type="Pfam" id="PF00155">
    <property type="entry name" value="Aminotran_1_2"/>
    <property type="match status" value="1"/>
</dbReference>
<keyword evidence="6 9" id="KW-0808">Transferase</keyword>
<evidence type="ECO:0000256" key="3">
    <source>
        <dbReference type="ARBA" id="ARBA00011738"/>
    </source>
</evidence>
<dbReference type="PANTHER" id="PTHR42885:SF2">
    <property type="entry name" value="HISTIDINOL-PHOSPHATE AMINOTRANSFERASE"/>
    <property type="match status" value="1"/>
</dbReference>
<dbReference type="InterPro" id="IPR004839">
    <property type="entry name" value="Aminotransferase_I/II_large"/>
</dbReference>
<keyword evidence="5 9" id="KW-0028">Amino-acid biosynthesis</keyword>
<dbReference type="Gene3D" id="3.40.640.10">
    <property type="entry name" value="Type I PLP-dependent aspartate aminotransferase-like (Major domain)"/>
    <property type="match status" value="1"/>
</dbReference>
<comment type="cofactor">
    <cofactor evidence="1 9">
        <name>pyridoxal 5'-phosphate</name>
        <dbReference type="ChEBI" id="CHEBI:597326"/>
    </cofactor>
</comment>
<dbReference type="EMBL" id="NVSR01000146">
    <property type="protein sequence ID" value="PCI23395.1"/>
    <property type="molecule type" value="Genomic_DNA"/>
</dbReference>
<evidence type="ECO:0000256" key="9">
    <source>
        <dbReference type="HAMAP-Rule" id="MF_01023"/>
    </source>
</evidence>
<feature type="domain" description="Aminotransferase class I/classII large" evidence="10">
    <location>
        <begin position="37"/>
        <end position="357"/>
    </location>
</feature>
<comment type="similarity">
    <text evidence="2 9">Belongs to the class-II pyridoxal-phosphate-dependent aminotransferase family. Histidinol-phosphate aminotransferase subfamily.</text>
</comment>
<evidence type="ECO:0000256" key="8">
    <source>
        <dbReference type="ARBA" id="ARBA00023102"/>
    </source>
</evidence>
<keyword evidence="7 9" id="KW-0663">Pyridoxal phosphate</keyword>
<accession>A0A2A4SR73</accession>
<name>A0A2A4SR73_9DELT</name>
<dbReference type="GO" id="GO:0004400">
    <property type="term" value="F:histidinol-phosphate transaminase activity"/>
    <property type="evidence" value="ECO:0007669"/>
    <property type="project" value="UniProtKB-UniRule"/>
</dbReference>
<dbReference type="AlphaFoldDB" id="A0A2A4SR73"/>
<dbReference type="GO" id="GO:0000105">
    <property type="term" value="P:L-histidine biosynthetic process"/>
    <property type="evidence" value="ECO:0007669"/>
    <property type="project" value="UniProtKB-UniRule"/>
</dbReference>
<dbReference type="Proteomes" id="UP000218113">
    <property type="component" value="Unassembled WGS sequence"/>
</dbReference>
<comment type="subunit">
    <text evidence="3 9">Homodimer.</text>
</comment>
<comment type="caution">
    <text evidence="11">The sequence shown here is derived from an EMBL/GenBank/DDBJ whole genome shotgun (WGS) entry which is preliminary data.</text>
</comment>
<keyword evidence="8 9" id="KW-0368">Histidine biosynthesis</keyword>
<dbReference type="SUPFAM" id="SSF53383">
    <property type="entry name" value="PLP-dependent transferases"/>
    <property type="match status" value="1"/>
</dbReference>
<evidence type="ECO:0000313" key="11">
    <source>
        <dbReference type="EMBL" id="PCI23395.1"/>
    </source>
</evidence>
<dbReference type="NCBIfam" id="TIGR01141">
    <property type="entry name" value="hisC"/>
    <property type="match status" value="1"/>
</dbReference>